<evidence type="ECO:0008006" key="3">
    <source>
        <dbReference type="Google" id="ProtNLM"/>
    </source>
</evidence>
<dbReference type="RefSeq" id="XP_007751880.1">
    <property type="nucleotide sequence ID" value="XM_007753690.1"/>
</dbReference>
<dbReference type="OrthoDB" id="4117640at2759"/>
<dbReference type="SUPFAM" id="SSF54909">
    <property type="entry name" value="Dimeric alpha+beta barrel"/>
    <property type="match status" value="1"/>
</dbReference>
<dbReference type="GeneID" id="19197807"/>
<dbReference type="InterPro" id="IPR011008">
    <property type="entry name" value="Dimeric_a/b-barrel"/>
</dbReference>
<reference evidence="1 2" key="1">
    <citation type="submission" date="2013-03" db="EMBL/GenBank/DDBJ databases">
        <title>The Genome Sequence of Cladophialophora psammophila CBS 110553.</title>
        <authorList>
            <consortium name="The Broad Institute Genomics Platform"/>
            <person name="Cuomo C."/>
            <person name="de Hoog S."/>
            <person name="Gorbushina A."/>
            <person name="Walker B."/>
            <person name="Young S.K."/>
            <person name="Zeng Q."/>
            <person name="Gargeya S."/>
            <person name="Fitzgerald M."/>
            <person name="Haas B."/>
            <person name="Abouelleil A."/>
            <person name="Allen A.W."/>
            <person name="Alvarado L."/>
            <person name="Arachchi H.M."/>
            <person name="Berlin A.M."/>
            <person name="Chapman S.B."/>
            <person name="Gainer-Dewar J."/>
            <person name="Goldberg J."/>
            <person name="Griggs A."/>
            <person name="Gujja S."/>
            <person name="Hansen M."/>
            <person name="Howarth C."/>
            <person name="Imamovic A."/>
            <person name="Ireland A."/>
            <person name="Larimer J."/>
            <person name="McCowan C."/>
            <person name="Murphy C."/>
            <person name="Pearson M."/>
            <person name="Poon T.W."/>
            <person name="Priest M."/>
            <person name="Roberts A."/>
            <person name="Saif S."/>
            <person name="Shea T."/>
            <person name="Sisk P."/>
            <person name="Sykes S."/>
            <person name="Wortman J."/>
            <person name="Nusbaum C."/>
            <person name="Birren B."/>
        </authorList>
    </citation>
    <scope>NUCLEOTIDE SEQUENCE [LARGE SCALE GENOMIC DNA]</scope>
    <source>
        <strain evidence="1 2">CBS 110553</strain>
    </source>
</reference>
<dbReference type="Proteomes" id="UP000019471">
    <property type="component" value="Unassembled WGS sequence"/>
</dbReference>
<evidence type="ECO:0000313" key="2">
    <source>
        <dbReference type="Proteomes" id="UP000019471"/>
    </source>
</evidence>
<accession>W9VNG3</accession>
<gene>
    <name evidence="1" type="ORF">A1O5_13123</name>
</gene>
<keyword evidence="2" id="KW-1185">Reference proteome</keyword>
<evidence type="ECO:0000313" key="1">
    <source>
        <dbReference type="EMBL" id="EXJ53671.1"/>
    </source>
</evidence>
<proteinExistence type="predicted"/>
<sequence>MSLRPHYLTNLTIKPIVGFAKANPIPFQESGSVDLSCKSGFPTVGGGPKRADENFSYENEAALVETHRSGAEYQRMRKVVAEEELLGKTYPQIIFLKPAAPSGFINRGSTATVLDESDQSLVLISQYKYRAESMQPFLAEIEHMTQACRTEPKVLAYYPMLRKDGESSVLTIFERYASENAHRKIKEALDPLLARLAALSDEIVVTTWGHGFGHLKSISSNLEL</sequence>
<organism evidence="1 2">
    <name type="scientific">Cladophialophora psammophila CBS 110553</name>
    <dbReference type="NCBI Taxonomy" id="1182543"/>
    <lineage>
        <taxon>Eukaryota</taxon>
        <taxon>Fungi</taxon>
        <taxon>Dikarya</taxon>
        <taxon>Ascomycota</taxon>
        <taxon>Pezizomycotina</taxon>
        <taxon>Eurotiomycetes</taxon>
        <taxon>Chaetothyriomycetidae</taxon>
        <taxon>Chaetothyriales</taxon>
        <taxon>Herpotrichiellaceae</taxon>
        <taxon>Cladophialophora</taxon>
    </lineage>
</organism>
<protein>
    <recommendedName>
        <fullName evidence="3">ABM domain-containing protein</fullName>
    </recommendedName>
</protein>
<dbReference type="AlphaFoldDB" id="W9VNG3"/>
<dbReference type="EMBL" id="AMGX01000042">
    <property type="protein sequence ID" value="EXJ53671.1"/>
    <property type="molecule type" value="Genomic_DNA"/>
</dbReference>
<comment type="caution">
    <text evidence="1">The sequence shown here is derived from an EMBL/GenBank/DDBJ whole genome shotgun (WGS) entry which is preliminary data.</text>
</comment>
<name>W9VNG3_9EURO</name>
<dbReference type="HOGENOM" id="CLU_1234894_0_0_1"/>
<dbReference type="Gene3D" id="3.30.70.100">
    <property type="match status" value="1"/>
</dbReference>